<reference evidence="5 6" key="1">
    <citation type="submission" date="2016-11" db="EMBL/GenBank/DDBJ databases">
        <authorList>
            <person name="Jaros S."/>
            <person name="Januszkiewicz K."/>
            <person name="Wedrychowicz H."/>
        </authorList>
    </citation>
    <scope>NUCLEOTIDE SEQUENCE [LARGE SCALE GENOMIC DNA]</scope>
    <source>
        <strain evidence="5 6">DSM 46144</strain>
    </source>
</reference>
<name>A0A1M7RKT3_9ACTN</name>
<dbReference type="InterPro" id="IPR018060">
    <property type="entry name" value="HTH_AraC"/>
</dbReference>
<dbReference type="PANTHER" id="PTHR46796">
    <property type="entry name" value="HTH-TYPE TRANSCRIPTIONAL ACTIVATOR RHAS-RELATED"/>
    <property type="match status" value="1"/>
</dbReference>
<keyword evidence="6" id="KW-1185">Reference proteome</keyword>
<dbReference type="Pfam" id="PF20240">
    <property type="entry name" value="DUF6597"/>
    <property type="match status" value="1"/>
</dbReference>
<dbReference type="GO" id="GO:0043565">
    <property type="term" value="F:sequence-specific DNA binding"/>
    <property type="evidence" value="ECO:0007669"/>
    <property type="project" value="InterPro"/>
</dbReference>
<keyword evidence="1" id="KW-0805">Transcription regulation</keyword>
<evidence type="ECO:0000259" key="4">
    <source>
        <dbReference type="PROSITE" id="PS01124"/>
    </source>
</evidence>
<dbReference type="InterPro" id="IPR050204">
    <property type="entry name" value="AraC_XylS_family_regulators"/>
</dbReference>
<gene>
    <name evidence="5" type="ORF">SAMN05443668_118107</name>
</gene>
<dbReference type="PANTHER" id="PTHR46796:SF15">
    <property type="entry name" value="BLL1074 PROTEIN"/>
    <property type="match status" value="1"/>
</dbReference>
<dbReference type="SMART" id="SM00342">
    <property type="entry name" value="HTH_ARAC"/>
    <property type="match status" value="1"/>
</dbReference>
<evidence type="ECO:0000313" key="5">
    <source>
        <dbReference type="EMBL" id="SHN46874.1"/>
    </source>
</evidence>
<dbReference type="AlphaFoldDB" id="A0A1M7RKT3"/>
<dbReference type="InterPro" id="IPR046532">
    <property type="entry name" value="DUF6597"/>
</dbReference>
<sequence>MTDLEEDDLSGDVEVRLPTQAVDEEPASGVQIADAQRDDVESLIHADHSGGPAADGLERIGHVGRNEYREYPPLGLGHVARCGWEQRITGGLLIHRVIPDNCADILVGDDGAAQLVGPATRVDLPRLSDGSHVRGLRLEPYAIRAVFGVDADELTDRSFPLDAVLDGRSARLVAEAVWAPGAAAGAWLRERWRDVRPDRATVAIVRTLTAPDAPAVDTVADRTGFSSRHLRRLVRAETGLTPKTLHRVARVHEFLRRAEEDRYAVGAAAAAAGYADQPHASREIRALTGLTPARLLAARRAPH</sequence>
<keyword evidence="3" id="KW-0804">Transcription</keyword>
<proteinExistence type="predicted"/>
<evidence type="ECO:0000313" key="6">
    <source>
        <dbReference type="Proteomes" id="UP000184440"/>
    </source>
</evidence>
<dbReference type="Proteomes" id="UP000184440">
    <property type="component" value="Unassembled WGS sequence"/>
</dbReference>
<dbReference type="Pfam" id="PF12833">
    <property type="entry name" value="HTH_18"/>
    <property type="match status" value="1"/>
</dbReference>
<dbReference type="GO" id="GO:0003700">
    <property type="term" value="F:DNA-binding transcription factor activity"/>
    <property type="evidence" value="ECO:0007669"/>
    <property type="project" value="InterPro"/>
</dbReference>
<evidence type="ECO:0000256" key="1">
    <source>
        <dbReference type="ARBA" id="ARBA00023015"/>
    </source>
</evidence>
<dbReference type="STRING" id="134849.SAMN05443668_118107"/>
<evidence type="ECO:0000256" key="3">
    <source>
        <dbReference type="ARBA" id="ARBA00023163"/>
    </source>
</evidence>
<protein>
    <submittedName>
        <fullName evidence="5">Transcriptional regulator, AraC family</fullName>
    </submittedName>
</protein>
<feature type="domain" description="HTH araC/xylS-type" evidence="4">
    <location>
        <begin position="198"/>
        <end position="298"/>
    </location>
</feature>
<dbReference type="Gene3D" id="1.10.10.60">
    <property type="entry name" value="Homeodomain-like"/>
    <property type="match status" value="1"/>
</dbReference>
<evidence type="ECO:0000256" key="2">
    <source>
        <dbReference type="ARBA" id="ARBA00023125"/>
    </source>
</evidence>
<organism evidence="5 6">
    <name type="scientific">Cryptosporangium aurantiacum</name>
    <dbReference type="NCBI Taxonomy" id="134849"/>
    <lineage>
        <taxon>Bacteria</taxon>
        <taxon>Bacillati</taxon>
        <taxon>Actinomycetota</taxon>
        <taxon>Actinomycetes</taxon>
        <taxon>Cryptosporangiales</taxon>
        <taxon>Cryptosporangiaceae</taxon>
        <taxon>Cryptosporangium</taxon>
    </lineage>
</organism>
<dbReference type="EMBL" id="FRCS01000018">
    <property type="protein sequence ID" value="SHN46874.1"/>
    <property type="molecule type" value="Genomic_DNA"/>
</dbReference>
<dbReference type="RefSeq" id="WP_245806368.1">
    <property type="nucleotide sequence ID" value="NZ_FRCS01000018.1"/>
</dbReference>
<accession>A0A1M7RKT3</accession>
<keyword evidence="2" id="KW-0238">DNA-binding</keyword>
<dbReference type="PROSITE" id="PS01124">
    <property type="entry name" value="HTH_ARAC_FAMILY_2"/>
    <property type="match status" value="1"/>
</dbReference>